<dbReference type="Pfam" id="PF12898">
    <property type="entry name" value="Stc1"/>
    <property type="match status" value="1"/>
</dbReference>
<accession>A0AAJ0LVA9</accession>
<keyword evidence="3" id="KW-0238">DNA-binding</keyword>
<protein>
    <submittedName>
        <fullName evidence="3">UV-damaged DNA-binding protein rad7</fullName>
    </submittedName>
</protein>
<evidence type="ECO:0000313" key="3">
    <source>
        <dbReference type="EMBL" id="KAK3056879.1"/>
    </source>
</evidence>
<feature type="compositionally biased region" description="Polar residues" evidence="1">
    <location>
        <begin position="178"/>
        <end position="207"/>
    </location>
</feature>
<dbReference type="Proteomes" id="UP001271007">
    <property type="component" value="Unassembled WGS sequence"/>
</dbReference>
<dbReference type="GO" id="GO:0003677">
    <property type="term" value="F:DNA binding"/>
    <property type="evidence" value="ECO:0007669"/>
    <property type="project" value="UniProtKB-KW"/>
</dbReference>
<evidence type="ECO:0000256" key="1">
    <source>
        <dbReference type="SAM" id="MobiDB-lite"/>
    </source>
</evidence>
<reference evidence="3" key="1">
    <citation type="submission" date="2023-04" db="EMBL/GenBank/DDBJ databases">
        <title>Black Yeasts Isolated from many extreme environments.</title>
        <authorList>
            <person name="Coleine C."/>
            <person name="Stajich J.E."/>
            <person name="Selbmann L."/>
        </authorList>
    </citation>
    <scope>NUCLEOTIDE SEQUENCE</scope>
    <source>
        <strain evidence="3">CCFEE 5312</strain>
    </source>
</reference>
<name>A0AAJ0LVA9_9PEZI</name>
<feature type="compositionally biased region" description="Low complexity" evidence="1">
    <location>
        <begin position="150"/>
        <end position="159"/>
    </location>
</feature>
<gene>
    <name evidence="3" type="primary">RAD7_1</name>
    <name evidence="3" type="ORF">LTR09_001917</name>
</gene>
<dbReference type="AlphaFoldDB" id="A0AAJ0LVA9"/>
<proteinExistence type="predicted"/>
<keyword evidence="4" id="KW-1185">Reference proteome</keyword>
<feature type="region of interest" description="Disordered" evidence="1">
    <location>
        <begin position="178"/>
        <end position="256"/>
    </location>
</feature>
<feature type="domain" description="Stc1" evidence="2">
    <location>
        <begin position="29"/>
        <end position="113"/>
    </location>
</feature>
<evidence type="ECO:0000259" key="2">
    <source>
        <dbReference type="Pfam" id="PF12898"/>
    </source>
</evidence>
<comment type="caution">
    <text evidence="3">The sequence shown here is derived from an EMBL/GenBank/DDBJ whole genome shotgun (WGS) entry which is preliminary data.</text>
</comment>
<dbReference type="EMBL" id="JAWDJX010000004">
    <property type="protein sequence ID" value="KAK3056879.1"/>
    <property type="molecule type" value="Genomic_DNA"/>
</dbReference>
<evidence type="ECO:0000313" key="4">
    <source>
        <dbReference type="Proteomes" id="UP001271007"/>
    </source>
</evidence>
<dbReference type="InterPro" id="IPR024630">
    <property type="entry name" value="Stc1"/>
</dbReference>
<sequence>MAKKNNNRPYYNEAELANVRNIDLPQRIKCCRCSYVKGQACFSAKRLLDLKVAIRKDRRYGAPTTKYIPCSKCTGHQVTEMECYMCDTVYDLDKFAKNQRKTPDAATCWRCMEDRLNDEPFCSDDEEFSGSNVGDYDSDEEGTQGGGTTTLGTSSNLGSSSGGVGLSIATLSLKSTTANKPAASNQSFTTSSVYGNGPSSVASSTPQDNRKFAKNKAVPTRHVFEGAERVRKHNASKREDTLENITLAARSDSESD</sequence>
<feature type="region of interest" description="Disordered" evidence="1">
    <location>
        <begin position="128"/>
        <end position="160"/>
    </location>
</feature>
<organism evidence="3 4">
    <name type="scientific">Extremus antarcticus</name>
    <dbReference type="NCBI Taxonomy" id="702011"/>
    <lineage>
        <taxon>Eukaryota</taxon>
        <taxon>Fungi</taxon>
        <taxon>Dikarya</taxon>
        <taxon>Ascomycota</taxon>
        <taxon>Pezizomycotina</taxon>
        <taxon>Dothideomycetes</taxon>
        <taxon>Dothideomycetidae</taxon>
        <taxon>Mycosphaerellales</taxon>
        <taxon>Extremaceae</taxon>
        <taxon>Extremus</taxon>
    </lineage>
</organism>